<comment type="caution">
    <text evidence="4">The sequence shown here is derived from an EMBL/GenBank/DDBJ whole genome shotgun (WGS) entry which is preliminary data.</text>
</comment>
<dbReference type="GO" id="GO:0043041">
    <property type="term" value="P:amino acid activation for nonribosomal peptide biosynthetic process"/>
    <property type="evidence" value="ECO:0007669"/>
    <property type="project" value="TreeGrafter"/>
</dbReference>
<dbReference type="Pfam" id="PF00668">
    <property type="entry name" value="Condensation"/>
    <property type="match status" value="2"/>
</dbReference>
<keyword evidence="1" id="KW-0596">Phosphopantetheine</keyword>
<dbReference type="InterPro" id="IPR036736">
    <property type="entry name" value="ACP-like_sf"/>
</dbReference>
<accession>A0A0J7IF23</accession>
<dbReference type="GO" id="GO:0005737">
    <property type="term" value="C:cytoplasm"/>
    <property type="evidence" value="ECO:0007669"/>
    <property type="project" value="TreeGrafter"/>
</dbReference>
<dbReference type="InterPro" id="IPR044894">
    <property type="entry name" value="TubC_N_sf"/>
</dbReference>
<dbReference type="Gene3D" id="3.30.300.30">
    <property type="match status" value="1"/>
</dbReference>
<proteinExistence type="predicted"/>
<dbReference type="Proteomes" id="UP000036261">
    <property type="component" value="Unassembled WGS sequence"/>
</dbReference>
<keyword evidence="5" id="KW-1185">Reference proteome</keyword>
<evidence type="ECO:0000256" key="1">
    <source>
        <dbReference type="ARBA" id="ARBA00022450"/>
    </source>
</evidence>
<dbReference type="GO" id="GO:0031177">
    <property type="term" value="F:phosphopantetheine binding"/>
    <property type="evidence" value="ECO:0007669"/>
    <property type="project" value="TreeGrafter"/>
</dbReference>
<dbReference type="STRING" id="558151.ACM46_10180"/>
<dbReference type="GO" id="GO:0003824">
    <property type="term" value="F:catalytic activity"/>
    <property type="evidence" value="ECO:0007669"/>
    <property type="project" value="InterPro"/>
</dbReference>
<dbReference type="InterPro" id="IPR045851">
    <property type="entry name" value="AMP-bd_C_sf"/>
</dbReference>
<dbReference type="InterPro" id="IPR010071">
    <property type="entry name" value="AA_adenyl_dom"/>
</dbReference>
<dbReference type="NCBIfam" id="TIGR01733">
    <property type="entry name" value="AA-adenyl-dom"/>
    <property type="match status" value="1"/>
</dbReference>
<protein>
    <recommendedName>
        <fullName evidence="3">Carrier domain-containing protein</fullName>
    </recommendedName>
</protein>
<feature type="domain" description="Carrier" evidence="3">
    <location>
        <begin position="1018"/>
        <end position="1092"/>
    </location>
</feature>
<dbReference type="SUPFAM" id="SSF47336">
    <property type="entry name" value="ACP-like"/>
    <property type="match status" value="1"/>
</dbReference>
<dbReference type="Gene3D" id="2.30.38.10">
    <property type="entry name" value="Luciferase, Domain 3"/>
    <property type="match status" value="1"/>
</dbReference>
<reference evidence="4 5" key="1">
    <citation type="journal article" date="2013" name="Int. J. Syst. Evol. Microbiol.">
        <title>Chryseobacterium angstadtii sp. nov., isolated from a newt tank.</title>
        <authorList>
            <person name="Kirk K.E."/>
            <person name="Hoffman J.A."/>
            <person name="Smith K.A."/>
            <person name="Strahan B.L."/>
            <person name="Failor K.C."/>
            <person name="Krebs J.E."/>
            <person name="Gale A.N."/>
            <person name="Do T.D."/>
            <person name="Sontag T.C."/>
            <person name="Batties A.M."/>
            <person name="Mistiszyn K."/>
            <person name="Newman J.D."/>
        </authorList>
    </citation>
    <scope>NUCLEOTIDE SEQUENCE [LARGE SCALE GENOMIC DNA]</scope>
    <source>
        <strain evidence="4 5">KM</strain>
    </source>
</reference>
<evidence type="ECO:0000256" key="2">
    <source>
        <dbReference type="ARBA" id="ARBA00022553"/>
    </source>
</evidence>
<dbReference type="Gene3D" id="3.30.559.10">
    <property type="entry name" value="Chloramphenicol acetyltransferase-like domain"/>
    <property type="match status" value="2"/>
</dbReference>
<dbReference type="Gene3D" id="1.10.1200.10">
    <property type="entry name" value="ACP-like"/>
    <property type="match status" value="1"/>
</dbReference>
<dbReference type="OrthoDB" id="9765680at2"/>
<dbReference type="Gene3D" id="3.40.50.980">
    <property type="match status" value="2"/>
</dbReference>
<evidence type="ECO:0000313" key="4">
    <source>
        <dbReference type="EMBL" id="KMQ64609.1"/>
    </source>
</evidence>
<name>A0A0J7IF23_9FLAO</name>
<dbReference type="Pfam" id="PF00501">
    <property type="entry name" value="AMP-binding"/>
    <property type="match status" value="1"/>
</dbReference>
<dbReference type="InterPro" id="IPR009081">
    <property type="entry name" value="PP-bd_ACP"/>
</dbReference>
<sequence length="1522" mass="174706">MSNIKIIDVKDFIEKLKENNIKVVLNNDDLEVISYVEHIPDQLLKQLKEQKAAIVQFLKGNTSHKISINEDGSFYYKTSHAQREIWAECQISAASLAYNLSSSIHKEEVFYIEPLRKALDCIIHKYEILRTNFKLDPSGELKQVIHQKRAGEIIEMDYTHCTYEDGIRFINENHSINFDLEKDSLLRCYLIHLPNKQSILGFTMHHIISDEWSVKIFEKELFEMYNAYLNKEEPELKTADYQYRDYIDWHEKELDERRGHKEYWKNILLPLPETVHLPTYRVKPPVRSYGSRTAQMFLSVQETYLFNELVQKQKGSLFVGILTVAKILLSKYNHHEDVTIGSPMAVRERNEFKKQLGYFIKILILRNKVSSEDSFNSLFKRIKDNMAPAYEHSIYPVSEILKDVGFKRDQTRNSIFDVSVTFIGEQQDIHFTEEIYPDIIEEFNGNGCKNDIEMHFVVVNKQLCICVNYNNSIYDSETVNQFIKHYKALLVELVAVPDRKLSDVEYLSSEERQLLLNDFNATKTAYPSDKTLIDLFEEQVEKNPEAVAVVFEETVLSYRELDNRANALAYRLHTDHGIQKGDDVGVMLDRSEKQIISILGIMKLGAVYVPIDANLPESRKSVMSEGLELLITGSLFDVDTDTGESLPADFTGGNRKDLKGSDPAYIIYTSGSTGEPKGVVNTHAGILNTIVSQIALFEVESYSRIGQFASFSFDASISEIFMTLLPGKALYLLNDTVRKDSYAFEEYIAENSIDLMTLPPAFFSLLNMDRVQNLKAVITAGEAAVISKTKEYLKYGTFYNAYGPTETSICASVYKIPKGNTEFDTLPIGKPIANTEIYILDEYGHLVPVGISGELYIAGAGLALGYLNREDLTAEKFVDNPFIEGTKMYRTGDMARWLPDGNIEYLGRIDQQVKIRGHRVELGEIDSRVLSYSDAIKAVVTEVKEHAGDKNLVVYYVSDSAVDKQELAYYLKNRLPQYMVPGFYVELKDIPLTGNGKIDRKSLPEVSVQDLIKTEYVAPKTAEEKILVQVCEEILKQNPVSIKDNYYNLGGESIKSIQIVSRLRQLGYTLKVGHILQYPVLEELSKYVTKNTSLAEHSNADFTHESSQKEQESSQWAHGDSIGLSQYQRFFFRNQYAAVNFDVKIEHFDESNFENEVRHILSKFPFLMVKFEKTGTGIIQRYVSEKEINLKIRTENIMSKSIEEIRHTGNKWMSVPYDLFEGDIIRILIVQSENKEAASAQVFFGIHHSLLDEYSGFLLKNALEDYFNTKHEITAQAHYFNFIRRQNRFLASDEGKKQRNEQMQKILEAPLFHHNESEDDTVYVQDFVNQEIFIAGEDFLHLQRLSQQLSLPFNAFSLSIFLRILNDHKNTAKNFYGMLSSNRENPESEEVAGMLIDLVVSAYSGFESYSMQEILANYIHMTETRSDQKIPYEIIRQDIKEKTEKDLEKNIIGFYNYVNYSSGSAEVSPFREYVKQTVAFDGINLKVFEYSDCILLYLTHPAAAAPISLPEYVKEFLNFIKA</sequence>
<dbReference type="InterPro" id="IPR000873">
    <property type="entry name" value="AMP-dep_synth/lig_dom"/>
</dbReference>
<dbReference type="Gene3D" id="1.10.10.1830">
    <property type="entry name" value="Non-ribosomal peptide synthase, adenylation domain"/>
    <property type="match status" value="1"/>
</dbReference>
<dbReference type="PROSITE" id="PS50075">
    <property type="entry name" value="CARRIER"/>
    <property type="match status" value="1"/>
</dbReference>
<dbReference type="InterPro" id="IPR023213">
    <property type="entry name" value="CAT-like_dom_sf"/>
</dbReference>
<dbReference type="Pfam" id="PF00550">
    <property type="entry name" value="PP-binding"/>
    <property type="match status" value="1"/>
</dbReference>
<organism evidence="4 5">
    <name type="scientific">Chryseobacterium angstadtii</name>
    <dbReference type="NCBI Taxonomy" id="558151"/>
    <lineage>
        <taxon>Bacteria</taxon>
        <taxon>Pseudomonadati</taxon>
        <taxon>Bacteroidota</taxon>
        <taxon>Flavobacteriia</taxon>
        <taxon>Flavobacteriales</taxon>
        <taxon>Weeksellaceae</taxon>
        <taxon>Chryseobacterium group</taxon>
        <taxon>Chryseobacterium</taxon>
    </lineage>
</organism>
<dbReference type="InterPro" id="IPR001242">
    <property type="entry name" value="Condensation_dom"/>
</dbReference>
<dbReference type="CDD" id="cd05930">
    <property type="entry name" value="A_NRPS"/>
    <property type="match status" value="1"/>
</dbReference>
<dbReference type="GO" id="GO:0044550">
    <property type="term" value="P:secondary metabolite biosynthetic process"/>
    <property type="evidence" value="ECO:0007669"/>
    <property type="project" value="TreeGrafter"/>
</dbReference>
<dbReference type="PANTHER" id="PTHR45527">
    <property type="entry name" value="NONRIBOSOMAL PEPTIDE SYNTHETASE"/>
    <property type="match status" value="1"/>
</dbReference>
<dbReference type="Pfam" id="PF18563">
    <property type="entry name" value="TubC_N"/>
    <property type="match status" value="1"/>
</dbReference>
<dbReference type="PANTHER" id="PTHR45527:SF1">
    <property type="entry name" value="FATTY ACID SYNTHASE"/>
    <property type="match status" value="1"/>
</dbReference>
<dbReference type="InterPro" id="IPR020845">
    <property type="entry name" value="AMP-binding_CS"/>
</dbReference>
<dbReference type="SUPFAM" id="SSF52777">
    <property type="entry name" value="CoA-dependent acyltransferases"/>
    <property type="match status" value="3"/>
</dbReference>
<dbReference type="EMBL" id="LFND01000003">
    <property type="protein sequence ID" value="KMQ64609.1"/>
    <property type="molecule type" value="Genomic_DNA"/>
</dbReference>
<gene>
    <name evidence="4" type="ORF">ACM46_10180</name>
</gene>
<dbReference type="PROSITE" id="PS00455">
    <property type="entry name" value="AMP_BINDING"/>
    <property type="match status" value="1"/>
</dbReference>
<dbReference type="PATRIC" id="fig|558151.6.peg.2148"/>
<dbReference type="FunFam" id="2.30.38.10:FF:000001">
    <property type="entry name" value="Non-ribosomal peptide synthetase PvdI"/>
    <property type="match status" value="1"/>
</dbReference>
<dbReference type="Gene3D" id="3.30.559.30">
    <property type="entry name" value="Nonribosomal peptide synthetase, condensation domain"/>
    <property type="match status" value="2"/>
</dbReference>
<evidence type="ECO:0000259" key="3">
    <source>
        <dbReference type="PROSITE" id="PS50075"/>
    </source>
</evidence>
<dbReference type="InterPro" id="IPR041464">
    <property type="entry name" value="TubC_N"/>
</dbReference>
<evidence type="ECO:0000313" key="5">
    <source>
        <dbReference type="Proteomes" id="UP000036261"/>
    </source>
</evidence>
<keyword evidence="2" id="KW-0597">Phosphoprotein</keyword>
<dbReference type="SUPFAM" id="SSF56801">
    <property type="entry name" value="Acetyl-CoA synthetase-like"/>
    <property type="match status" value="1"/>
</dbReference>